<dbReference type="Proteomes" id="UP000077013">
    <property type="component" value="Unassembled WGS sequence"/>
</dbReference>
<proteinExistence type="predicted"/>
<dbReference type="EMBL" id="LRXL01000026">
    <property type="protein sequence ID" value="OAB80009.1"/>
    <property type="molecule type" value="Genomic_DNA"/>
</dbReference>
<dbReference type="AlphaFoldDB" id="A0A167ITQ6"/>
<sequence>MSCIPLQIAPNLEDGKILKAKKFVKSLGNQYVYAFTDPKEANEFYKYVNAKYQITYDDDLGNIPVTIDTETYYLTFYEADKQTKTLNLVPLVVDAALDSQGYGSTFDDVYVSRSGTWYIVLTVTDEALSDALHPNYKNSRAVTNYVNLLRKEYITTTDYIEVYFKSE</sequence>
<accession>A0A167ITQ6</accession>
<gene>
    <name evidence="1" type="ORF">ULVI_04525</name>
</gene>
<keyword evidence="2" id="KW-1185">Reference proteome</keyword>
<evidence type="ECO:0000313" key="1">
    <source>
        <dbReference type="EMBL" id="OAB80009.1"/>
    </source>
</evidence>
<reference evidence="1 2" key="1">
    <citation type="submission" date="2016-02" db="EMBL/GenBank/DDBJ databases">
        <title>Ulvibacter sp. LPB0005, isolated from Thais luteostoma.</title>
        <authorList>
            <person name="Shin S.-K."/>
            <person name="Yi H."/>
        </authorList>
    </citation>
    <scope>NUCLEOTIDE SEQUENCE [LARGE SCALE GENOMIC DNA]</scope>
    <source>
        <strain evidence="1 2">LPB0005</strain>
    </source>
</reference>
<comment type="caution">
    <text evidence="1">The sequence shown here is derived from an EMBL/GenBank/DDBJ whole genome shotgun (WGS) entry which is preliminary data.</text>
</comment>
<protein>
    <submittedName>
        <fullName evidence="1">Uncharacterized protein</fullName>
    </submittedName>
</protein>
<name>A0A167ITQ6_9FLAO</name>
<organism evidence="1 2">
    <name type="scientific">Cochleicola gelatinilyticus</name>
    <dbReference type="NCBI Taxonomy" id="1763537"/>
    <lineage>
        <taxon>Bacteria</taxon>
        <taxon>Pseudomonadati</taxon>
        <taxon>Bacteroidota</taxon>
        <taxon>Flavobacteriia</taxon>
        <taxon>Flavobacteriales</taxon>
        <taxon>Flavobacteriaceae</taxon>
        <taxon>Cochleicola</taxon>
    </lineage>
</organism>
<evidence type="ECO:0000313" key="2">
    <source>
        <dbReference type="Proteomes" id="UP000077013"/>
    </source>
</evidence>